<dbReference type="CDD" id="cd00093">
    <property type="entry name" value="HTH_XRE"/>
    <property type="match status" value="1"/>
</dbReference>
<dbReference type="Proteomes" id="UP001237207">
    <property type="component" value="Unassembled WGS sequence"/>
</dbReference>
<dbReference type="EMBL" id="JAUSUC010000005">
    <property type="protein sequence ID" value="MDQ0214217.1"/>
    <property type="molecule type" value="Genomic_DNA"/>
</dbReference>
<protein>
    <submittedName>
        <fullName evidence="4">Cytoskeletal protein RodZ</fullName>
    </submittedName>
</protein>
<organism evidence="4 5">
    <name type="scientific">Oikeobacillus pervagus</name>
    <dbReference type="NCBI Taxonomy" id="1325931"/>
    <lineage>
        <taxon>Bacteria</taxon>
        <taxon>Bacillati</taxon>
        <taxon>Bacillota</taxon>
        <taxon>Bacilli</taxon>
        <taxon>Bacillales</taxon>
        <taxon>Bacillaceae</taxon>
        <taxon>Oikeobacillus</taxon>
    </lineage>
</organism>
<keyword evidence="5" id="KW-1185">Reference proteome</keyword>
<dbReference type="InterPro" id="IPR001387">
    <property type="entry name" value="Cro/C1-type_HTH"/>
</dbReference>
<evidence type="ECO:0000256" key="2">
    <source>
        <dbReference type="SAM" id="Phobius"/>
    </source>
</evidence>
<keyword evidence="2" id="KW-1133">Transmembrane helix</keyword>
<dbReference type="Pfam" id="PF13464">
    <property type="entry name" value="RodZ_C"/>
    <property type="match status" value="1"/>
</dbReference>
<dbReference type="InterPro" id="IPR010982">
    <property type="entry name" value="Lambda_DNA-bd_dom_sf"/>
</dbReference>
<keyword evidence="2" id="KW-0812">Transmembrane</keyword>
<comment type="caution">
    <text evidence="4">The sequence shown here is derived from an EMBL/GenBank/DDBJ whole genome shotgun (WGS) entry which is preliminary data.</text>
</comment>
<feature type="transmembrane region" description="Helical" evidence="2">
    <location>
        <begin position="109"/>
        <end position="129"/>
    </location>
</feature>
<proteinExistence type="predicted"/>
<evidence type="ECO:0000256" key="1">
    <source>
        <dbReference type="SAM" id="MobiDB-lite"/>
    </source>
</evidence>
<dbReference type="GO" id="GO:0003677">
    <property type="term" value="F:DNA binding"/>
    <property type="evidence" value="ECO:0007669"/>
    <property type="project" value="InterPro"/>
</dbReference>
<name>A0AAJ1WFQ5_9BACI</name>
<dbReference type="InterPro" id="IPR050400">
    <property type="entry name" value="Bact_Cytoskel_RodZ"/>
</dbReference>
<dbReference type="Gene3D" id="1.10.260.40">
    <property type="entry name" value="lambda repressor-like DNA-binding domains"/>
    <property type="match status" value="1"/>
</dbReference>
<dbReference type="PROSITE" id="PS50943">
    <property type="entry name" value="HTH_CROC1"/>
    <property type="match status" value="1"/>
</dbReference>
<gene>
    <name evidence="4" type="ORF">J2S13_000613</name>
</gene>
<feature type="domain" description="HTH cro/C1-type" evidence="3">
    <location>
        <begin position="8"/>
        <end position="68"/>
    </location>
</feature>
<dbReference type="SUPFAM" id="SSF47413">
    <property type="entry name" value="lambda repressor-like DNA-binding domains"/>
    <property type="match status" value="1"/>
</dbReference>
<dbReference type="AlphaFoldDB" id="A0AAJ1WFQ5"/>
<feature type="region of interest" description="Disordered" evidence="1">
    <location>
        <begin position="135"/>
        <end position="195"/>
    </location>
</feature>
<reference evidence="4" key="1">
    <citation type="submission" date="2023-07" db="EMBL/GenBank/DDBJ databases">
        <title>Genomic Encyclopedia of Type Strains, Phase IV (KMG-IV): sequencing the most valuable type-strain genomes for metagenomic binning, comparative biology and taxonomic classification.</title>
        <authorList>
            <person name="Goeker M."/>
        </authorList>
    </citation>
    <scope>NUCLEOTIDE SEQUENCE</scope>
    <source>
        <strain evidence="4">DSM 23947</strain>
    </source>
</reference>
<keyword evidence="2" id="KW-0472">Membrane</keyword>
<accession>A0AAJ1WFQ5</accession>
<dbReference type="PANTHER" id="PTHR34475">
    <property type="match status" value="1"/>
</dbReference>
<feature type="compositionally biased region" description="Basic and acidic residues" evidence="1">
    <location>
        <begin position="155"/>
        <end position="185"/>
    </location>
</feature>
<dbReference type="Pfam" id="PF13413">
    <property type="entry name" value="HTH_25"/>
    <property type="match status" value="1"/>
</dbReference>
<evidence type="ECO:0000313" key="4">
    <source>
        <dbReference type="EMBL" id="MDQ0214217.1"/>
    </source>
</evidence>
<dbReference type="InterPro" id="IPR025194">
    <property type="entry name" value="RodZ-like_C"/>
</dbReference>
<dbReference type="PANTHER" id="PTHR34475:SF1">
    <property type="entry name" value="CYTOSKELETON PROTEIN RODZ"/>
    <property type="match status" value="1"/>
</dbReference>
<evidence type="ECO:0000259" key="3">
    <source>
        <dbReference type="PROSITE" id="PS50943"/>
    </source>
</evidence>
<sequence>MTELGNRLKEARKAKGLSLEQIQEMTKIQKRYLIGIEEGNYDIMPGQFYVRAFIKQYAEAVGLDPEELFDEYKDDIPTAKEDEVPQRITNVKTTSTKAVPTKSTKFFDYLPQILVAAFIIGAIFLVWVLKGGNPSDDGKQEETVQVEESNQSQNIKEESKEDSKADNKQEVKGKETKKEAKDEKKKVKKKSNKDQAIQVVSTNGRKTIYKLENTDEFKLTVTSKGETWVEISDGTGKKYFSNMLRNGESQEHDLTGQTAAKIVVGFAPDTEIKVNGQTLKYEQSATDLVRQDIEIQFEKKEE</sequence>
<dbReference type="SMART" id="SM00530">
    <property type="entry name" value="HTH_XRE"/>
    <property type="match status" value="1"/>
</dbReference>
<evidence type="ECO:0000313" key="5">
    <source>
        <dbReference type="Proteomes" id="UP001237207"/>
    </source>
</evidence>